<evidence type="ECO:0000256" key="1">
    <source>
        <dbReference type="SAM" id="MobiDB-lite"/>
    </source>
</evidence>
<proteinExistence type="predicted"/>
<evidence type="ECO:0000313" key="2">
    <source>
        <dbReference type="EMBL" id="MBB6450476.1"/>
    </source>
</evidence>
<feature type="region of interest" description="Disordered" evidence="1">
    <location>
        <begin position="163"/>
        <end position="184"/>
    </location>
</feature>
<dbReference type="Pfam" id="PF09551">
    <property type="entry name" value="Spore_II_R"/>
    <property type="match status" value="1"/>
</dbReference>
<dbReference type="AlphaFoldDB" id="A0A841PTH5"/>
<protein>
    <submittedName>
        <fullName evidence="2">Stage II sporulation protein R</fullName>
    </submittedName>
</protein>
<keyword evidence="3" id="KW-1185">Reference proteome</keyword>
<dbReference type="RefSeq" id="WP_184404534.1">
    <property type="nucleotide sequence ID" value="NZ_JACHHJ010000003.1"/>
</dbReference>
<reference evidence="2 3" key="1">
    <citation type="submission" date="2020-08" db="EMBL/GenBank/DDBJ databases">
        <title>Genomic Encyclopedia of Type Strains, Phase IV (KMG-IV): sequencing the most valuable type-strain genomes for metagenomic binning, comparative biology and taxonomic classification.</title>
        <authorList>
            <person name="Goeker M."/>
        </authorList>
    </citation>
    <scope>NUCLEOTIDE SEQUENCE [LARGE SCALE GENOMIC DNA]</scope>
    <source>
        <strain evidence="2 3">DSM 21769</strain>
    </source>
</reference>
<dbReference type="InterPro" id="IPR014202">
    <property type="entry name" value="Spore_II_R"/>
</dbReference>
<dbReference type="Proteomes" id="UP000568839">
    <property type="component" value="Unassembled WGS sequence"/>
</dbReference>
<sequence>MKFAIIYIFIGLFLVVGNWESQQQHWQQEDEVTEDSIRLRIFSHDDSLLQQEIKRQVRDEVALYSADHMEEVPSIEEARKVFESHLDIIEKKAEEVVHNYDDSLPVDVSLQKEVEFPTRVYGPLVYPAGDYEALVIEIGEGEGENWWCVLFPPLCLTDLGIGEEEEEQSEEEKEQEDEEENGPEFTFFLAEIWEDLFNA</sequence>
<organism evidence="2 3">
    <name type="scientific">Geomicrobium halophilum</name>
    <dbReference type="NCBI Taxonomy" id="549000"/>
    <lineage>
        <taxon>Bacteria</taxon>
        <taxon>Bacillati</taxon>
        <taxon>Bacillota</taxon>
        <taxon>Bacilli</taxon>
        <taxon>Bacillales</taxon>
        <taxon>Geomicrobium</taxon>
    </lineage>
</organism>
<evidence type="ECO:0000313" key="3">
    <source>
        <dbReference type="Proteomes" id="UP000568839"/>
    </source>
</evidence>
<comment type="caution">
    <text evidence="2">The sequence shown here is derived from an EMBL/GenBank/DDBJ whole genome shotgun (WGS) entry which is preliminary data.</text>
</comment>
<name>A0A841PTH5_9BACL</name>
<gene>
    <name evidence="2" type="ORF">HNR44_002459</name>
</gene>
<accession>A0A841PTH5</accession>
<feature type="compositionally biased region" description="Acidic residues" evidence="1">
    <location>
        <begin position="163"/>
        <end position="182"/>
    </location>
</feature>
<dbReference type="EMBL" id="JACHHJ010000003">
    <property type="protein sequence ID" value="MBB6450476.1"/>
    <property type="molecule type" value="Genomic_DNA"/>
</dbReference>